<evidence type="ECO:0000256" key="9">
    <source>
        <dbReference type="ARBA" id="ARBA00022982"/>
    </source>
</evidence>
<evidence type="ECO:0000256" key="8">
    <source>
        <dbReference type="ARBA" id="ARBA00022723"/>
    </source>
</evidence>
<feature type="transmembrane region" description="Helical" evidence="16">
    <location>
        <begin position="593"/>
        <end position="616"/>
    </location>
</feature>
<feature type="transmembrane region" description="Helical" evidence="16">
    <location>
        <begin position="787"/>
        <end position="806"/>
    </location>
</feature>
<keyword evidence="5 14" id="KW-0349">Heme</keyword>
<evidence type="ECO:0000256" key="12">
    <source>
        <dbReference type="ARBA" id="ARBA00023008"/>
    </source>
</evidence>
<feature type="transmembrane region" description="Helical" evidence="16">
    <location>
        <begin position="310"/>
        <end position="331"/>
    </location>
</feature>
<feature type="transmembrane region" description="Helical" evidence="16">
    <location>
        <begin position="343"/>
        <end position="367"/>
    </location>
</feature>
<dbReference type="PRINTS" id="PR01165">
    <property type="entry name" value="CYCOXIDASEI"/>
</dbReference>
<keyword evidence="6 14" id="KW-0679">Respiratory chain</keyword>
<feature type="transmembrane region" description="Helical" evidence="16">
    <location>
        <begin position="450"/>
        <end position="473"/>
    </location>
</feature>
<feature type="transmembrane region" description="Helical" evidence="16">
    <location>
        <begin position="57"/>
        <end position="74"/>
    </location>
</feature>
<evidence type="ECO:0000256" key="14">
    <source>
        <dbReference type="RuleBase" id="RU000370"/>
    </source>
</evidence>
<dbReference type="Pfam" id="PF00115">
    <property type="entry name" value="COX1"/>
    <property type="match status" value="1"/>
</dbReference>
<dbReference type="SUPFAM" id="SSF81442">
    <property type="entry name" value="Cytochrome c oxidase subunit I-like"/>
    <property type="match status" value="1"/>
</dbReference>
<dbReference type="SUPFAM" id="SSF81452">
    <property type="entry name" value="Cytochrome c oxidase subunit III-like"/>
    <property type="match status" value="1"/>
</dbReference>
<proteinExistence type="inferred from homology"/>
<dbReference type="Pfam" id="PF00510">
    <property type="entry name" value="COX3"/>
    <property type="match status" value="1"/>
</dbReference>
<evidence type="ECO:0000313" key="19">
    <source>
        <dbReference type="EMBL" id="MET3869445.1"/>
    </source>
</evidence>
<evidence type="ECO:0000256" key="7">
    <source>
        <dbReference type="ARBA" id="ARBA00022692"/>
    </source>
</evidence>
<name>A0ABV2NT11_9HYPH</name>
<dbReference type="Gene3D" id="1.20.210.10">
    <property type="entry name" value="Cytochrome c oxidase-like, subunit I domain"/>
    <property type="match status" value="1"/>
</dbReference>
<dbReference type="InterPro" id="IPR023615">
    <property type="entry name" value="Cyt_c_Oxase_su1_BS"/>
</dbReference>
<evidence type="ECO:0000256" key="16">
    <source>
        <dbReference type="SAM" id="Phobius"/>
    </source>
</evidence>
<evidence type="ECO:0000256" key="10">
    <source>
        <dbReference type="ARBA" id="ARBA00022989"/>
    </source>
</evidence>
<feature type="region of interest" description="Disordered" evidence="15">
    <location>
        <begin position="638"/>
        <end position="673"/>
    </location>
</feature>
<evidence type="ECO:0000256" key="5">
    <source>
        <dbReference type="ARBA" id="ARBA00022617"/>
    </source>
</evidence>
<keyword evidence="8" id="KW-0479">Metal-binding</keyword>
<feature type="transmembrane region" description="Helical" evidence="16">
    <location>
        <begin position="760"/>
        <end position="780"/>
    </location>
</feature>
<evidence type="ECO:0000259" key="17">
    <source>
        <dbReference type="PROSITE" id="PS50253"/>
    </source>
</evidence>
<evidence type="ECO:0000256" key="4">
    <source>
        <dbReference type="ARBA" id="ARBA00022475"/>
    </source>
</evidence>
<accession>A0ABV2NT11</accession>
<dbReference type="InterPro" id="IPR000298">
    <property type="entry name" value="Cyt_c_oxidase-like_su3"/>
</dbReference>
<keyword evidence="20" id="KW-1185">Reference proteome</keyword>
<feature type="domain" description="Heme-copper oxidase subunit III family profile" evidence="17">
    <location>
        <begin position="716"/>
        <end position="894"/>
    </location>
</feature>
<evidence type="ECO:0000256" key="3">
    <source>
        <dbReference type="ARBA" id="ARBA00022448"/>
    </source>
</evidence>
<feature type="domain" description="Cytochrome oxidase subunit I profile" evidence="18">
    <location>
        <begin position="43"/>
        <end position="558"/>
    </location>
</feature>
<keyword evidence="12" id="KW-0186">Copper</keyword>
<dbReference type="InterPro" id="IPR023616">
    <property type="entry name" value="Cyt_c_oxase-like_su1_dom"/>
</dbReference>
<dbReference type="PROSITE" id="PS50253">
    <property type="entry name" value="COX3"/>
    <property type="match status" value="1"/>
</dbReference>
<feature type="transmembrane region" description="Helical" evidence="16">
    <location>
        <begin position="826"/>
        <end position="849"/>
    </location>
</feature>
<keyword evidence="11" id="KW-0408">Iron</keyword>
<keyword evidence="10 16" id="KW-1133">Transmembrane helix</keyword>
<comment type="subcellular location">
    <subcellularLocation>
        <location evidence="1">Cell membrane</location>
        <topology evidence="1">Multi-pass membrane protein</topology>
    </subcellularLocation>
</comment>
<dbReference type="InterPro" id="IPR013833">
    <property type="entry name" value="Cyt_c_oxidase_su3_a-hlx"/>
</dbReference>
<reference evidence="19 20" key="1">
    <citation type="submission" date="2024-06" db="EMBL/GenBank/DDBJ databases">
        <title>Genomics of switchgrass bacterial isolates.</title>
        <authorList>
            <person name="Shade A."/>
        </authorList>
    </citation>
    <scope>NUCLEOTIDE SEQUENCE [LARGE SCALE GENOMIC DNA]</scope>
    <source>
        <strain evidence="19 20">PvP084</strain>
    </source>
</reference>
<dbReference type="CDD" id="cd02863">
    <property type="entry name" value="Ubiquinol_oxidase_III"/>
    <property type="match status" value="1"/>
</dbReference>
<evidence type="ECO:0000256" key="11">
    <source>
        <dbReference type="ARBA" id="ARBA00023004"/>
    </source>
</evidence>
<dbReference type="PROSITE" id="PS50855">
    <property type="entry name" value="COX1"/>
    <property type="match status" value="1"/>
</dbReference>
<feature type="transmembrane region" description="Helical" evidence="16">
    <location>
        <begin position="869"/>
        <end position="893"/>
    </location>
</feature>
<gene>
    <name evidence="19" type="ORF">ABIC20_006823</name>
</gene>
<dbReference type="PANTHER" id="PTHR10422:SF35">
    <property type="entry name" value="CYTOCHROME BO(3) UBIQUINOL OXIDASE SUBUNIT 1"/>
    <property type="match status" value="1"/>
</dbReference>
<feature type="transmembrane region" description="Helical" evidence="16">
    <location>
        <begin position="714"/>
        <end position="740"/>
    </location>
</feature>
<comment type="caution">
    <text evidence="19">The sequence shown here is derived from an EMBL/GenBank/DDBJ whole genome shotgun (WGS) entry which is preliminary data.</text>
</comment>
<dbReference type="EMBL" id="JBEPNW010000003">
    <property type="protein sequence ID" value="MET3869445.1"/>
    <property type="molecule type" value="Genomic_DNA"/>
</dbReference>
<evidence type="ECO:0000313" key="20">
    <source>
        <dbReference type="Proteomes" id="UP001549119"/>
    </source>
</evidence>
<evidence type="ECO:0000256" key="13">
    <source>
        <dbReference type="ARBA" id="ARBA00023136"/>
    </source>
</evidence>
<keyword evidence="13 16" id="KW-0472">Membrane</keyword>
<dbReference type="PROSITE" id="PS00077">
    <property type="entry name" value="COX1_CUB"/>
    <property type="match status" value="1"/>
</dbReference>
<feature type="transmembrane region" description="Helical" evidence="16">
    <location>
        <begin position="101"/>
        <end position="124"/>
    </location>
</feature>
<protein>
    <submittedName>
        <fullName evidence="19">Cytochrome o ubiquinol oxidase subunit I/cytochrome o ubiquinol oxidase subunit III</fullName>
    </submittedName>
</protein>
<organism evidence="19 20">
    <name type="scientific">Methylobacterium radiotolerans</name>
    <dbReference type="NCBI Taxonomy" id="31998"/>
    <lineage>
        <taxon>Bacteria</taxon>
        <taxon>Pseudomonadati</taxon>
        <taxon>Pseudomonadota</taxon>
        <taxon>Alphaproteobacteria</taxon>
        <taxon>Hyphomicrobiales</taxon>
        <taxon>Methylobacteriaceae</taxon>
        <taxon>Methylobacterium</taxon>
    </lineage>
</organism>
<feature type="transmembrane region" description="Helical" evidence="16">
    <location>
        <begin position="20"/>
        <end position="45"/>
    </location>
</feature>
<evidence type="ECO:0000256" key="15">
    <source>
        <dbReference type="SAM" id="MobiDB-lite"/>
    </source>
</evidence>
<evidence type="ECO:0000256" key="1">
    <source>
        <dbReference type="ARBA" id="ARBA00004651"/>
    </source>
</evidence>
<evidence type="ECO:0000259" key="18">
    <source>
        <dbReference type="PROSITE" id="PS50855"/>
    </source>
</evidence>
<dbReference type="InterPro" id="IPR035973">
    <property type="entry name" value="Cyt_c_oxidase_su3-like_sf"/>
</dbReference>
<keyword evidence="7 14" id="KW-0812">Transmembrane</keyword>
<evidence type="ECO:0000256" key="6">
    <source>
        <dbReference type="ARBA" id="ARBA00022660"/>
    </source>
</evidence>
<keyword evidence="4" id="KW-1003">Cell membrane</keyword>
<dbReference type="InterPro" id="IPR033946">
    <property type="entry name" value="Ubiquinol_oxase_su3_dom"/>
</dbReference>
<feature type="transmembrane region" description="Helical" evidence="16">
    <location>
        <begin position="379"/>
        <end position="402"/>
    </location>
</feature>
<dbReference type="Gene3D" id="1.20.120.80">
    <property type="entry name" value="Cytochrome c oxidase, subunit III, four-helix bundle"/>
    <property type="match status" value="1"/>
</dbReference>
<dbReference type="InterPro" id="IPR036927">
    <property type="entry name" value="Cyt_c_oxase-like_su1_sf"/>
</dbReference>
<feature type="transmembrane region" description="Helical" evidence="16">
    <location>
        <begin position="232"/>
        <end position="254"/>
    </location>
</feature>
<dbReference type="CDD" id="cd01662">
    <property type="entry name" value="Ubiquinol_Oxidase_I"/>
    <property type="match status" value="1"/>
</dbReference>
<comment type="similarity">
    <text evidence="2 14">Belongs to the heme-copper respiratory oxidase family.</text>
</comment>
<feature type="transmembrane region" description="Helical" evidence="16">
    <location>
        <begin position="493"/>
        <end position="517"/>
    </location>
</feature>
<dbReference type="Proteomes" id="UP001549119">
    <property type="component" value="Unassembled WGS sequence"/>
</dbReference>
<keyword evidence="3 14" id="KW-0813">Transport</keyword>
<feature type="transmembrane region" description="Helical" evidence="16">
    <location>
        <begin position="145"/>
        <end position="169"/>
    </location>
</feature>
<dbReference type="InterPro" id="IPR000883">
    <property type="entry name" value="Cyt_C_Oxase_1"/>
</dbReference>
<dbReference type="PANTHER" id="PTHR10422">
    <property type="entry name" value="CYTOCHROME C OXIDASE SUBUNIT 1"/>
    <property type="match status" value="1"/>
</dbReference>
<keyword evidence="9 14" id="KW-0249">Electron transport</keyword>
<feature type="transmembrane region" description="Helical" evidence="16">
    <location>
        <begin position="189"/>
        <end position="212"/>
    </location>
</feature>
<sequence>MLGKLTLSAIPLDQPVPLVAGAVVALIALGVVAWVVIAGHLPYLWREWITSVDHKRIGVMYCILALVMLIRGFSDAILMRSQHAVAYKAGGYLPPEHYDQIFSAHGVIMIFFGAMPFMIGLMNFAVPLQLGVRDVAFPTLNSVSFWLTASGALLVNVSLVVGEFARTGWWPAPPLSEVTYSPGVGVDYYLWAIQISGVGTLLSGVNLVTTILKMRAPGMSYLRMPMFCWTALASNLLIIAAFPILTATLAMLILDRYLGFHFFTDSHGGNSMMFMNLFWAWGHPEVYILALPAYGVFSEVISTFSGKPLFAYRSMVMATMAIFILSFMVWLHHFFTMGPGGDVNGVFAITSMIIAVPTGVKIFDWLFTMYGGRVRLTTAMLWSLGFMVTFVVGGATGVLLAIPPADFVLHNSMFLVAHFHNVMVSAVLFGAFAGYTYWFPKAFGFQLNEWWGKAAFWFGITGFVIVFGAFYWLGLLGMTRRMQHYDVADWRPWILVSAFGVAVMLAGVVCQVVQLVVSIRRRESLRDITGDPWDGRSLEWATASPPPVFNFAALPEVHGEEAYWAIKSRAREQMRLREEPAYEPIEMPLNSPTGFICAFFSTLIGFAMIWYIWWLARRRVPRGLRHLRGLRLARHGRVRDPGFRGRQGQPREPVDPARGAPRRGPAEGGMSGTASPAWVTALRGDPYHLGHTRDGHGESRATGRGTGGPSPKRIIVAYGFWIFILSDIVMFASFFASYAVLQGGVSDGPTGPEIFDLDRIAIETALLLLSSFTCGMASLALSARRMLLFQTAMAVTFCLGAGFVALEVMELHDLIQRGAGPSRSAFLSSFFTLVGCHGLHVTVGLLWLLTMMAQVLTKGFRSDIVRRTLCFALFWHALDIVWVGVFSVVYLMGSIT</sequence>
<evidence type="ECO:0000256" key="2">
    <source>
        <dbReference type="ARBA" id="ARBA00009578"/>
    </source>
</evidence>